<accession>A0A1P8WF81</accession>
<dbReference type="OrthoDB" id="213402at2"/>
<sequence>MSDEPELDSSDDSGFHSPQYALTEDGLLKVYSVGPTTVLGFDGQDVPSEFNAAHYRAAISDLLVANDSSIVAFDLSGVKLVPSGMLGLLVSLKQLDKLTPTVQIFNPSDDVKEVLQITKLNTLIEVHELEA</sequence>
<gene>
    <name evidence="1" type="ORF">Fuma_02299</name>
</gene>
<dbReference type="STRING" id="1891926.Fuma_02299"/>
<name>A0A1P8WF81_9PLAN</name>
<dbReference type="KEGG" id="fmr:Fuma_02299"/>
<protein>
    <recommendedName>
        <fullName evidence="3">Anti-sigma factor antagonist</fullName>
    </recommendedName>
</protein>
<evidence type="ECO:0000313" key="2">
    <source>
        <dbReference type="Proteomes" id="UP000187735"/>
    </source>
</evidence>
<dbReference type="SUPFAM" id="SSF52091">
    <property type="entry name" value="SpoIIaa-like"/>
    <property type="match status" value="1"/>
</dbReference>
<organism evidence="1 2">
    <name type="scientific">Fuerstiella marisgermanici</name>
    <dbReference type="NCBI Taxonomy" id="1891926"/>
    <lineage>
        <taxon>Bacteria</taxon>
        <taxon>Pseudomonadati</taxon>
        <taxon>Planctomycetota</taxon>
        <taxon>Planctomycetia</taxon>
        <taxon>Planctomycetales</taxon>
        <taxon>Planctomycetaceae</taxon>
        <taxon>Fuerstiella</taxon>
    </lineage>
</organism>
<proteinExistence type="predicted"/>
<dbReference type="InterPro" id="IPR036513">
    <property type="entry name" value="STAS_dom_sf"/>
</dbReference>
<dbReference type="Proteomes" id="UP000187735">
    <property type="component" value="Chromosome"/>
</dbReference>
<dbReference type="Gene3D" id="3.30.750.24">
    <property type="entry name" value="STAS domain"/>
    <property type="match status" value="1"/>
</dbReference>
<dbReference type="RefSeq" id="WP_083731975.1">
    <property type="nucleotide sequence ID" value="NZ_CP017641.1"/>
</dbReference>
<dbReference type="EMBL" id="CP017641">
    <property type="protein sequence ID" value="APZ92687.1"/>
    <property type="molecule type" value="Genomic_DNA"/>
</dbReference>
<evidence type="ECO:0008006" key="3">
    <source>
        <dbReference type="Google" id="ProtNLM"/>
    </source>
</evidence>
<dbReference type="AlphaFoldDB" id="A0A1P8WF81"/>
<reference evidence="1 2" key="1">
    <citation type="journal article" date="2016" name="Front. Microbiol.">
        <title>Fuerstia marisgermanicae gen. nov., sp. nov., an Unusual Member of the Phylum Planctomycetes from the German Wadden Sea.</title>
        <authorList>
            <person name="Kohn T."/>
            <person name="Heuer A."/>
            <person name="Jogler M."/>
            <person name="Vollmers J."/>
            <person name="Boedeker C."/>
            <person name="Bunk B."/>
            <person name="Rast P."/>
            <person name="Borchert D."/>
            <person name="Glockner I."/>
            <person name="Freese H.M."/>
            <person name="Klenk H.P."/>
            <person name="Overmann J."/>
            <person name="Kaster A.K."/>
            <person name="Rohde M."/>
            <person name="Wiegand S."/>
            <person name="Jogler C."/>
        </authorList>
    </citation>
    <scope>NUCLEOTIDE SEQUENCE [LARGE SCALE GENOMIC DNA]</scope>
    <source>
        <strain evidence="1 2">NH11</strain>
    </source>
</reference>
<evidence type="ECO:0000313" key="1">
    <source>
        <dbReference type="EMBL" id="APZ92687.1"/>
    </source>
</evidence>
<keyword evidence="2" id="KW-1185">Reference proteome</keyword>
<dbReference type="CDD" id="cd07043">
    <property type="entry name" value="STAS_anti-anti-sigma_factors"/>
    <property type="match status" value="1"/>
</dbReference>